<keyword evidence="5" id="KW-0221">Differentiation</keyword>
<name>A0A830HE38_9CHLO</name>
<comment type="similarity">
    <text evidence="3">Belongs to the steroid 5-alpha reductase family.</text>
</comment>
<organism evidence="16 17">
    <name type="scientific">Pycnococcus provasolii</name>
    <dbReference type="NCBI Taxonomy" id="41880"/>
    <lineage>
        <taxon>Eukaryota</taxon>
        <taxon>Viridiplantae</taxon>
        <taxon>Chlorophyta</taxon>
        <taxon>Pseudoscourfieldiophyceae</taxon>
        <taxon>Pseudoscourfieldiales</taxon>
        <taxon>Pycnococcaceae</taxon>
        <taxon>Pycnococcus</taxon>
    </lineage>
</organism>
<comment type="subcellular location">
    <subcellularLocation>
        <location evidence="1">Endoplasmic reticulum membrane</location>
        <topology evidence="1">Multi-pass membrane protein</topology>
    </subcellularLocation>
    <subcellularLocation>
        <location evidence="2">Microsome membrane</location>
    </subcellularLocation>
</comment>
<dbReference type="GO" id="GO:0003865">
    <property type="term" value="F:3-oxo-5-alpha-steroid 4-dehydrogenase activity"/>
    <property type="evidence" value="ECO:0007669"/>
    <property type="project" value="TreeGrafter"/>
</dbReference>
<keyword evidence="12 13" id="KW-0472">Membrane</keyword>
<reference evidence="16" key="1">
    <citation type="submission" date="2020-10" db="EMBL/GenBank/DDBJ databases">
        <title>Unveiling of a novel bifunctional photoreceptor, Dualchrome1, isolated from a cosmopolitan green alga.</title>
        <authorList>
            <person name="Suzuki S."/>
            <person name="Kawachi M."/>
        </authorList>
    </citation>
    <scope>NUCLEOTIDE SEQUENCE</scope>
    <source>
        <strain evidence="16">NIES 2893</strain>
    </source>
</reference>
<feature type="signal peptide" evidence="14">
    <location>
        <begin position="1"/>
        <end position="20"/>
    </location>
</feature>
<evidence type="ECO:0000256" key="8">
    <source>
        <dbReference type="ARBA" id="ARBA00022857"/>
    </source>
</evidence>
<evidence type="ECO:0000256" key="1">
    <source>
        <dbReference type="ARBA" id="ARBA00004477"/>
    </source>
</evidence>
<evidence type="ECO:0000256" key="9">
    <source>
        <dbReference type="ARBA" id="ARBA00022989"/>
    </source>
</evidence>
<dbReference type="PANTHER" id="PTHR10556">
    <property type="entry name" value="3-OXO-5-ALPHA-STEROID 4-DEHYDROGENASE"/>
    <property type="match status" value="1"/>
</dbReference>
<dbReference type="InterPro" id="IPR039357">
    <property type="entry name" value="SRD5A/TECR"/>
</dbReference>
<feature type="transmembrane region" description="Helical" evidence="13">
    <location>
        <begin position="127"/>
        <end position="145"/>
    </location>
</feature>
<dbReference type="GO" id="GO:0030154">
    <property type="term" value="P:cell differentiation"/>
    <property type="evidence" value="ECO:0007669"/>
    <property type="project" value="UniProtKB-KW"/>
</dbReference>
<evidence type="ECO:0000256" key="12">
    <source>
        <dbReference type="ARBA" id="ARBA00023136"/>
    </source>
</evidence>
<dbReference type="PROSITE" id="PS50244">
    <property type="entry name" value="S5A_REDUCTASE"/>
    <property type="match status" value="1"/>
</dbReference>
<evidence type="ECO:0000256" key="6">
    <source>
        <dbReference type="ARBA" id="ARBA00022824"/>
    </source>
</evidence>
<evidence type="ECO:0000256" key="3">
    <source>
        <dbReference type="ARBA" id="ARBA00007742"/>
    </source>
</evidence>
<dbReference type="PANTHER" id="PTHR10556:SF57">
    <property type="entry name" value="3-OXO-5-ALPHA-STEROID 4-DEHYDROGENASE 1"/>
    <property type="match status" value="1"/>
</dbReference>
<feature type="transmembrane region" description="Helical" evidence="13">
    <location>
        <begin position="191"/>
        <end position="213"/>
    </location>
</feature>
<gene>
    <name evidence="16" type="ORF">PPROV_000282400</name>
</gene>
<sequence>MAGFMLVCGVAACTTMTVFQVKTPYGRYTRPGWGPLVPARLAWILQEAPTPVIAIALLAQRNVSKLDPPSVAHILLVVHYIHRAFIYPLGIRNGKPTPVVVMALAFTFCSYNGFLQGTMLKELEGRVAWSLLTIAGLGVMLFGAYHNVLADYTLRSLRRTSSSAQRYVAPPNVGLFTWVSGANFLGEIVEWSGYAMLCGGALPAVAFAAFTALNIGPRAVHHHADYCKKIDGYDALGRTAIIPFLL</sequence>
<keyword evidence="14" id="KW-0732">Signal</keyword>
<evidence type="ECO:0000256" key="4">
    <source>
        <dbReference type="ARBA" id="ARBA00022692"/>
    </source>
</evidence>
<dbReference type="Pfam" id="PF02544">
    <property type="entry name" value="Steroid_dh"/>
    <property type="match status" value="1"/>
</dbReference>
<dbReference type="EMBL" id="BNJQ01000006">
    <property type="protein sequence ID" value="GHP04070.1"/>
    <property type="molecule type" value="Genomic_DNA"/>
</dbReference>
<protein>
    <submittedName>
        <fullName evidence="16">3-oxo-5-alpha-steroid 4-dehydrogenase 1</fullName>
    </submittedName>
</protein>
<feature type="domain" description="3-oxo-5-alpha-steroid 4-dehydrogenase C-terminal" evidence="15">
    <location>
        <begin position="96"/>
        <end position="246"/>
    </location>
</feature>
<evidence type="ECO:0000256" key="2">
    <source>
        <dbReference type="ARBA" id="ARBA00004524"/>
    </source>
</evidence>
<accession>A0A830HE38</accession>
<dbReference type="InterPro" id="IPR001104">
    <property type="entry name" value="3-oxo-5_a-steroid_4-DH_C"/>
</dbReference>
<dbReference type="Proteomes" id="UP000660262">
    <property type="component" value="Unassembled WGS sequence"/>
</dbReference>
<keyword evidence="4 13" id="KW-0812">Transmembrane</keyword>
<evidence type="ECO:0000256" key="7">
    <source>
        <dbReference type="ARBA" id="ARBA00022848"/>
    </source>
</evidence>
<evidence type="ECO:0000313" key="17">
    <source>
        <dbReference type="Proteomes" id="UP000660262"/>
    </source>
</evidence>
<keyword evidence="7" id="KW-0492">Microsome</keyword>
<evidence type="ECO:0000256" key="13">
    <source>
        <dbReference type="SAM" id="Phobius"/>
    </source>
</evidence>
<keyword evidence="17" id="KW-1185">Reference proteome</keyword>
<feature type="chain" id="PRO_5032402597" evidence="14">
    <location>
        <begin position="21"/>
        <end position="246"/>
    </location>
</feature>
<keyword evidence="11" id="KW-0443">Lipid metabolism</keyword>
<dbReference type="OrthoDB" id="5788137at2759"/>
<dbReference type="GO" id="GO:0005789">
    <property type="term" value="C:endoplasmic reticulum membrane"/>
    <property type="evidence" value="ECO:0007669"/>
    <property type="project" value="UniProtKB-SubCell"/>
</dbReference>
<keyword evidence="8" id="KW-0521">NADP</keyword>
<keyword evidence="6" id="KW-0256">Endoplasmic reticulum</keyword>
<evidence type="ECO:0000313" key="16">
    <source>
        <dbReference type="EMBL" id="GHP04070.1"/>
    </source>
</evidence>
<evidence type="ECO:0000256" key="5">
    <source>
        <dbReference type="ARBA" id="ARBA00022782"/>
    </source>
</evidence>
<dbReference type="AlphaFoldDB" id="A0A830HE38"/>
<keyword evidence="10" id="KW-0560">Oxidoreductase</keyword>
<proteinExistence type="inferred from homology"/>
<dbReference type="GO" id="GO:0006694">
    <property type="term" value="P:steroid biosynthetic process"/>
    <property type="evidence" value="ECO:0007669"/>
    <property type="project" value="TreeGrafter"/>
</dbReference>
<evidence type="ECO:0000256" key="11">
    <source>
        <dbReference type="ARBA" id="ARBA00023098"/>
    </source>
</evidence>
<keyword evidence="9 13" id="KW-1133">Transmembrane helix</keyword>
<feature type="transmembrane region" description="Helical" evidence="13">
    <location>
        <begin position="97"/>
        <end position="115"/>
    </location>
</feature>
<evidence type="ECO:0000259" key="15">
    <source>
        <dbReference type="Pfam" id="PF02544"/>
    </source>
</evidence>
<evidence type="ECO:0000256" key="14">
    <source>
        <dbReference type="SAM" id="SignalP"/>
    </source>
</evidence>
<evidence type="ECO:0000256" key="10">
    <source>
        <dbReference type="ARBA" id="ARBA00023002"/>
    </source>
</evidence>
<comment type="caution">
    <text evidence="16">The sequence shown here is derived from an EMBL/GenBank/DDBJ whole genome shotgun (WGS) entry which is preliminary data.</text>
</comment>